<reference evidence="2 3" key="1">
    <citation type="submission" date="2020-07" db="EMBL/GenBank/DDBJ databases">
        <title>Complete genome sequence of Mycolicibacterium litorale like strain isolated from cardiac implantable electronic device infection.</title>
        <authorList>
            <person name="Fukano H."/>
            <person name="Miyama H."/>
            <person name="Hoshino Y."/>
        </authorList>
    </citation>
    <scope>NUCLEOTIDE SEQUENCE [LARGE SCALE GENOMIC DNA]</scope>
    <source>
        <strain evidence="2 3">NIIDNTM18</strain>
    </source>
</reference>
<dbReference type="SUPFAM" id="SSF82607">
    <property type="entry name" value="YbaB-like"/>
    <property type="match status" value="1"/>
</dbReference>
<dbReference type="AlphaFoldDB" id="A0A6S6NWN3"/>
<evidence type="ECO:0000313" key="3">
    <source>
        <dbReference type="Proteomes" id="UP000515734"/>
    </source>
</evidence>
<evidence type="ECO:0000313" key="2">
    <source>
        <dbReference type="EMBL" id="BCI50794.1"/>
    </source>
</evidence>
<protein>
    <submittedName>
        <fullName evidence="2">DNA-binding protein</fullName>
    </submittedName>
</protein>
<dbReference type="GO" id="GO:0003677">
    <property type="term" value="F:DNA binding"/>
    <property type="evidence" value="ECO:0007669"/>
    <property type="project" value="UniProtKB-KW"/>
</dbReference>
<dbReference type="EMBL" id="AP023287">
    <property type="protein sequence ID" value="BCI50794.1"/>
    <property type="molecule type" value="Genomic_DNA"/>
</dbReference>
<organism evidence="2 3">
    <name type="scientific">Mycolicibacterium litorale</name>
    <dbReference type="NCBI Taxonomy" id="758802"/>
    <lineage>
        <taxon>Bacteria</taxon>
        <taxon>Bacillati</taxon>
        <taxon>Actinomycetota</taxon>
        <taxon>Actinomycetes</taxon>
        <taxon>Mycobacteriales</taxon>
        <taxon>Mycobacteriaceae</taxon>
        <taxon>Mycolicibacterium</taxon>
    </lineage>
</organism>
<gene>
    <name evidence="2" type="ORF">NIIDNTM18_00720</name>
</gene>
<dbReference type="Gene3D" id="3.30.1310.10">
    <property type="entry name" value="Nucleoid-associated protein YbaB-like domain"/>
    <property type="match status" value="1"/>
</dbReference>
<dbReference type="Pfam" id="PF02575">
    <property type="entry name" value="YbaB_DNA_bd"/>
    <property type="match status" value="1"/>
</dbReference>
<name>A0A6S6NWN3_9MYCO</name>
<dbReference type="InterPro" id="IPR004401">
    <property type="entry name" value="YbaB/EbfC"/>
</dbReference>
<feature type="coiled-coil region" evidence="1">
    <location>
        <begin position="75"/>
        <end position="107"/>
    </location>
</feature>
<proteinExistence type="predicted"/>
<evidence type="ECO:0000256" key="1">
    <source>
        <dbReference type="SAM" id="Coils"/>
    </source>
</evidence>
<dbReference type="Proteomes" id="UP000515734">
    <property type="component" value="Chromosome"/>
</dbReference>
<keyword evidence="2" id="KW-0238">DNA-binding</keyword>
<accession>A0A6S6NWN3</accession>
<keyword evidence="1" id="KW-0175">Coiled coil</keyword>
<sequence length="110" mass="12109">MTGEMHPQVAAVLAQAQQLQSIMDEQLYKMNNQTFTASDETETVAVTLDGHQHLTGVHIEEGLLREGAHVVEHRLNEALQNAAEAAAAAIEADRERIDAQVAQLTESWQH</sequence>
<dbReference type="InterPro" id="IPR036894">
    <property type="entry name" value="YbaB-like_sf"/>
</dbReference>